<dbReference type="Pfam" id="PF02634">
    <property type="entry name" value="FdhD-NarQ"/>
    <property type="match status" value="1"/>
</dbReference>
<evidence type="ECO:0000256" key="3">
    <source>
        <dbReference type="HAMAP-Rule" id="MF_00187"/>
    </source>
</evidence>
<evidence type="ECO:0000313" key="5">
    <source>
        <dbReference type="Proteomes" id="UP000285456"/>
    </source>
</evidence>
<dbReference type="Gene3D" id="3.10.20.10">
    <property type="match status" value="1"/>
</dbReference>
<dbReference type="PANTHER" id="PTHR30592">
    <property type="entry name" value="FORMATE DEHYDROGENASE"/>
    <property type="match status" value="1"/>
</dbReference>
<keyword evidence="4" id="KW-0808">Transferase</keyword>
<dbReference type="GO" id="GO:0005737">
    <property type="term" value="C:cytoplasm"/>
    <property type="evidence" value="ECO:0007669"/>
    <property type="project" value="UniProtKB-SubCell"/>
</dbReference>
<dbReference type="RefSeq" id="WP_118889844.1">
    <property type="nucleotide sequence ID" value="NZ_JAMAWL010000002.1"/>
</dbReference>
<dbReference type="Proteomes" id="UP000285456">
    <property type="component" value="Unassembled WGS sequence"/>
</dbReference>
<evidence type="ECO:0000256" key="1">
    <source>
        <dbReference type="ARBA" id="ARBA00022490"/>
    </source>
</evidence>
<dbReference type="EMBL" id="QWEH01000011">
    <property type="protein sequence ID" value="RHW30870.1"/>
    <property type="molecule type" value="Genomic_DNA"/>
</dbReference>
<comment type="similarity">
    <text evidence="3">Belongs to the FdhD family.</text>
</comment>
<protein>
    <recommendedName>
        <fullName evidence="3">Sulfur carrier protein FdhD</fullName>
    </recommendedName>
</protein>
<dbReference type="HAMAP" id="MF_00187">
    <property type="entry name" value="FdhD"/>
    <property type="match status" value="1"/>
</dbReference>
<keyword evidence="1 3" id="KW-0963">Cytoplasm</keyword>
<organism evidence="4 5">
    <name type="scientific">Oceanobacillus profundus</name>
    <dbReference type="NCBI Taxonomy" id="372463"/>
    <lineage>
        <taxon>Bacteria</taxon>
        <taxon>Bacillati</taxon>
        <taxon>Bacillota</taxon>
        <taxon>Bacilli</taxon>
        <taxon>Bacillales</taxon>
        <taxon>Bacillaceae</taxon>
        <taxon>Oceanobacillus</taxon>
    </lineage>
</organism>
<dbReference type="OrthoDB" id="9782042at2"/>
<dbReference type="GO" id="GO:0016783">
    <property type="term" value="F:sulfurtransferase activity"/>
    <property type="evidence" value="ECO:0007669"/>
    <property type="project" value="InterPro"/>
</dbReference>
<dbReference type="InterPro" id="IPR003786">
    <property type="entry name" value="FdhD"/>
</dbReference>
<dbReference type="Gene3D" id="3.40.140.10">
    <property type="entry name" value="Cytidine Deaminase, domain 2"/>
    <property type="match status" value="1"/>
</dbReference>
<reference evidence="4 5" key="1">
    <citation type="journal article" date="2007" name="Int. J. Syst. Evol. Microbiol.">
        <title>Oceanobacillus profundus sp. nov., isolated from a deep-sea sediment core.</title>
        <authorList>
            <person name="Kim Y.G."/>
            <person name="Choi D.H."/>
            <person name="Hyun S."/>
            <person name="Cho B.C."/>
        </authorList>
    </citation>
    <scope>NUCLEOTIDE SEQUENCE [LARGE SCALE GENOMIC DNA]</scope>
    <source>
        <strain evidence="4 5">DSM 18246</strain>
    </source>
</reference>
<comment type="function">
    <text evidence="3">Required for formate dehydrogenase (FDH) activity. Acts as a sulfur carrier protein that transfers sulfur from IscS to the molybdenum cofactor prior to its insertion into FDH.</text>
</comment>
<dbReference type="PANTHER" id="PTHR30592:SF1">
    <property type="entry name" value="SULFUR CARRIER PROTEIN FDHD"/>
    <property type="match status" value="1"/>
</dbReference>
<keyword evidence="5" id="KW-1185">Reference proteome</keyword>
<dbReference type="SUPFAM" id="SSF53927">
    <property type="entry name" value="Cytidine deaminase-like"/>
    <property type="match status" value="1"/>
</dbReference>
<dbReference type="InterPro" id="IPR016193">
    <property type="entry name" value="Cytidine_deaminase-like"/>
</dbReference>
<name>A0A417YDZ8_9BACI</name>
<comment type="subcellular location">
    <subcellularLocation>
        <location evidence="3">Cytoplasm</location>
    </subcellularLocation>
</comment>
<dbReference type="AlphaFoldDB" id="A0A417YDZ8"/>
<feature type="binding site" evidence="3">
    <location>
        <begin position="245"/>
        <end position="250"/>
    </location>
    <ligand>
        <name>Mo-bis(molybdopterin guanine dinucleotide)</name>
        <dbReference type="ChEBI" id="CHEBI:60539"/>
    </ligand>
</feature>
<gene>
    <name evidence="3 4" type="primary">fdhD</name>
    <name evidence="4" type="ORF">D1B32_15730</name>
</gene>
<sequence length="268" mass="29681">MTDVKEDGWEIIRFNGHSQSILHEEVAIEAPLTIRINGSEFATIVCSPSNQSDLVIGFLASEGVIRFKDEIRRISIDEKLGFAYVDLYKQIDPSQIDHSKRFIGSCCGKSRQFYFKSDVKTAKTITSKLSITVDQCFQLMKELQTNSEQFIRTGGVHNAALATCEGILTIRTDIGRHNALDKIYGHIIHEKIRVADKLIVFSGRISSEVLLKISKIGVGILLSKSAPTDLGLQLAADLGITTIGFARGNKMNVYTHPERIINTAMNAP</sequence>
<dbReference type="GO" id="GO:0006777">
    <property type="term" value="P:Mo-molybdopterin cofactor biosynthetic process"/>
    <property type="evidence" value="ECO:0007669"/>
    <property type="project" value="UniProtKB-UniRule"/>
</dbReference>
<dbReference type="GO" id="GO:0097163">
    <property type="term" value="F:sulfur carrier activity"/>
    <property type="evidence" value="ECO:0007669"/>
    <property type="project" value="UniProtKB-UniRule"/>
</dbReference>
<dbReference type="NCBIfam" id="TIGR00129">
    <property type="entry name" value="fdhD_narQ"/>
    <property type="match status" value="1"/>
</dbReference>
<feature type="active site" description="Cysteine persulfide intermediate" evidence="3">
    <location>
        <position position="107"/>
    </location>
</feature>
<accession>A0A417YDZ8</accession>
<proteinExistence type="inferred from homology"/>
<keyword evidence="2 3" id="KW-0501">Molybdenum cofactor biosynthesis</keyword>
<evidence type="ECO:0000256" key="2">
    <source>
        <dbReference type="ARBA" id="ARBA00023150"/>
    </source>
</evidence>
<comment type="caution">
    <text evidence="4">The sequence shown here is derived from an EMBL/GenBank/DDBJ whole genome shotgun (WGS) entry which is preliminary data.</text>
</comment>
<dbReference type="PIRSF" id="PIRSF015626">
    <property type="entry name" value="FdhD"/>
    <property type="match status" value="1"/>
</dbReference>
<evidence type="ECO:0000313" key="4">
    <source>
        <dbReference type="EMBL" id="RHW30870.1"/>
    </source>
</evidence>